<dbReference type="FunFam" id="3.30.360.10:FF:000002">
    <property type="entry name" value="Glyceraldehyde-3-phosphate dehydrogenase"/>
    <property type="match status" value="1"/>
</dbReference>
<dbReference type="InterPro" id="IPR006424">
    <property type="entry name" value="Glyceraldehyde-3-P_DH_1"/>
</dbReference>
<feature type="binding site" evidence="6">
    <location>
        <begin position="12"/>
        <end position="13"/>
    </location>
    <ligand>
        <name>NAD(+)</name>
        <dbReference type="ChEBI" id="CHEBI:57540"/>
    </ligand>
</feature>
<dbReference type="NCBIfam" id="TIGR01534">
    <property type="entry name" value="GAPDH-I"/>
    <property type="match status" value="1"/>
</dbReference>
<dbReference type="Pfam" id="PF00044">
    <property type="entry name" value="Gp_dh_N"/>
    <property type="match status" value="1"/>
</dbReference>
<dbReference type="SUPFAM" id="SSF51735">
    <property type="entry name" value="NAD(P)-binding Rossmann-fold domains"/>
    <property type="match status" value="1"/>
</dbReference>
<feature type="binding site" evidence="5">
    <location>
        <position position="181"/>
    </location>
    <ligand>
        <name>D-glyceraldehyde 3-phosphate</name>
        <dbReference type="ChEBI" id="CHEBI:59776"/>
    </ligand>
</feature>
<evidence type="ECO:0000256" key="2">
    <source>
        <dbReference type="ARBA" id="ARBA00011881"/>
    </source>
</evidence>
<feature type="binding site" evidence="6">
    <location>
        <position position="314"/>
    </location>
    <ligand>
        <name>NAD(+)</name>
        <dbReference type="ChEBI" id="CHEBI:57540"/>
    </ligand>
</feature>
<feature type="binding site" evidence="5">
    <location>
        <position position="232"/>
    </location>
    <ligand>
        <name>D-glyceraldehyde 3-phosphate</name>
        <dbReference type="ChEBI" id="CHEBI:59776"/>
    </ligand>
</feature>
<dbReference type="Proteomes" id="UP000503840">
    <property type="component" value="Unassembled WGS sequence"/>
</dbReference>
<evidence type="ECO:0000256" key="1">
    <source>
        <dbReference type="ARBA" id="ARBA00007406"/>
    </source>
</evidence>
<dbReference type="SUPFAM" id="SSF55347">
    <property type="entry name" value="Glyceraldehyde-3-phosphate dehydrogenase-like, C-terminal domain"/>
    <property type="match status" value="1"/>
</dbReference>
<keyword evidence="12" id="KW-1185">Reference proteome</keyword>
<comment type="subunit">
    <text evidence="2">Homotetramer.</text>
</comment>
<dbReference type="GO" id="GO:0006006">
    <property type="term" value="P:glucose metabolic process"/>
    <property type="evidence" value="ECO:0007669"/>
    <property type="project" value="InterPro"/>
</dbReference>
<dbReference type="InterPro" id="IPR020831">
    <property type="entry name" value="GlycerAld/Erythrose_P_DH"/>
</dbReference>
<dbReference type="InterPro" id="IPR020828">
    <property type="entry name" value="GlycerAld_3-P_DH_NAD(P)-bd"/>
</dbReference>
<evidence type="ECO:0000256" key="4">
    <source>
        <dbReference type="PIRSR" id="PIRSR000149-1"/>
    </source>
</evidence>
<feature type="domain" description="Glyceraldehyde 3-phosphate dehydrogenase NAD(P) binding" evidence="10">
    <location>
        <begin position="3"/>
        <end position="151"/>
    </location>
</feature>
<dbReference type="Gene3D" id="3.30.360.10">
    <property type="entry name" value="Dihydrodipicolinate Reductase, domain 2"/>
    <property type="match status" value="1"/>
</dbReference>
<dbReference type="PRINTS" id="PR00078">
    <property type="entry name" value="G3PDHDRGNASE"/>
</dbReference>
<feature type="binding site" evidence="5">
    <location>
        <begin position="150"/>
        <end position="152"/>
    </location>
    <ligand>
        <name>D-glyceraldehyde 3-phosphate</name>
        <dbReference type="ChEBI" id="CHEBI:59776"/>
    </ligand>
</feature>
<dbReference type="AlphaFoldDB" id="A0A7J0BKJ9"/>
<evidence type="ECO:0000256" key="6">
    <source>
        <dbReference type="PIRSR" id="PIRSR000149-3"/>
    </source>
</evidence>
<dbReference type="PANTHER" id="PTHR43148">
    <property type="entry name" value="GLYCERALDEHYDE-3-PHOSPHATE DEHYDROGENASE 2"/>
    <property type="match status" value="1"/>
</dbReference>
<dbReference type="InterPro" id="IPR020829">
    <property type="entry name" value="GlycerAld_3-P_DH_cat"/>
</dbReference>
<feature type="site" description="Activates thiol group during catalysis" evidence="7">
    <location>
        <position position="178"/>
    </location>
</feature>
<dbReference type="InterPro" id="IPR036291">
    <property type="entry name" value="NAD(P)-bd_dom_sf"/>
</dbReference>
<feature type="active site" description="Nucleophile" evidence="4">
    <location>
        <position position="151"/>
    </location>
</feature>
<feature type="binding site" evidence="6">
    <location>
        <position position="119"/>
    </location>
    <ligand>
        <name>NAD(+)</name>
        <dbReference type="ChEBI" id="CHEBI:57540"/>
    </ligand>
</feature>
<evidence type="ECO:0000256" key="8">
    <source>
        <dbReference type="RuleBase" id="RU000397"/>
    </source>
</evidence>
<dbReference type="PIRSF" id="PIRSF000149">
    <property type="entry name" value="GAP_DH"/>
    <property type="match status" value="1"/>
</dbReference>
<dbReference type="GO" id="GO:0051287">
    <property type="term" value="F:NAD binding"/>
    <property type="evidence" value="ECO:0007669"/>
    <property type="project" value="InterPro"/>
</dbReference>
<evidence type="ECO:0000256" key="9">
    <source>
        <dbReference type="RuleBase" id="RU361160"/>
    </source>
</evidence>
<evidence type="ECO:0000313" key="11">
    <source>
        <dbReference type="EMBL" id="GFM33594.1"/>
    </source>
</evidence>
<evidence type="ECO:0000256" key="7">
    <source>
        <dbReference type="PIRSR" id="PIRSR000149-4"/>
    </source>
</evidence>
<dbReference type="CDD" id="cd05214">
    <property type="entry name" value="GAPDH_I_N"/>
    <property type="match status" value="1"/>
</dbReference>
<gene>
    <name evidence="11" type="primary">gap-2_1</name>
    <name evidence="11" type="ORF">DSM101010T_19590</name>
</gene>
<dbReference type="SMART" id="SM00846">
    <property type="entry name" value="Gp_dh_N"/>
    <property type="match status" value="1"/>
</dbReference>
<dbReference type="GO" id="GO:0016620">
    <property type="term" value="F:oxidoreductase activity, acting on the aldehyde or oxo group of donors, NAD or NADP as acceptor"/>
    <property type="evidence" value="ECO:0007669"/>
    <property type="project" value="InterPro"/>
</dbReference>
<keyword evidence="3 9" id="KW-0560">Oxidoreductase</keyword>
<keyword evidence="6" id="KW-0520">NAD</keyword>
<evidence type="ECO:0000256" key="5">
    <source>
        <dbReference type="PIRSR" id="PIRSR000149-2"/>
    </source>
</evidence>
<name>A0A7J0BKJ9_9BACT</name>
<keyword evidence="6" id="KW-0547">Nucleotide-binding</keyword>
<comment type="similarity">
    <text evidence="1 8">Belongs to the glyceraldehyde-3-phosphate dehydrogenase family.</text>
</comment>
<reference evidence="11 12" key="1">
    <citation type="submission" date="2020-05" db="EMBL/GenBank/DDBJ databases">
        <title>Draft genome sequence of Desulfovibrio sp. strain HN2T.</title>
        <authorList>
            <person name="Ueno A."/>
            <person name="Tamazawa S."/>
            <person name="Tamamura S."/>
            <person name="Murakami T."/>
            <person name="Kiyama T."/>
            <person name="Inomata H."/>
            <person name="Amano Y."/>
            <person name="Miyakawa K."/>
            <person name="Tamaki H."/>
            <person name="Naganuma T."/>
            <person name="Kaneko K."/>
        </authorList>
    </citation>
    <scope>NUCLEOTIDE SEQUENCE [LARGE SCALE GENOMIC DNA]</scope>
    <source>
        <strain evidence="11 12">HN2</strain>
    </source>
</reference>
<dbReference type="Pfam" id="PF02800">
    <property type="entry name" value="Gp_dh_C"/>
    <property type="match status" value="1"/>
</dbReference>
<dbReference type="Gene3D" id="3.40.50.720">
    <property type="entry name" value="NAD(P)-binding Rossmann-like Domain"/>
    <property type="match status" value="1"/>
</dbReference>
<dbReference type="RefSeq" id="WP_174405240.1">
    <property type="nucleotide sequence ID" value="NZ_BLVO01000013.1"/>
</dbReference>
<accession>A0A7J0BKJ9</accession>
<organism evidence="11 12">
    <name type="scientific">Desulfovibrio subterraneus</name>
    <dbReference type="NCBI Taxonomy" id="2718620"/>
    <lineage>
        <taxon>Bacteria</taxon>
        <taxon>Pseudomonadati</taxon>
        <taxon>Thermodesulfobacteriota</taxon>
        <taxon>Desulfovibrionia</taxon>
        <taxon>Desulfovibrionales</taxon>
        <taxon>Desulfovibrionaceae</taxon>
        <taxon>Desulfovibrio</taxon>
    </lineage>
</organism>
<dbReference type="FunFam" id="3.40.50.720:FF:000001">
    <property type="entry name" value="Glyceraldehyde-3-phosphate dehydrogenase"/>
    <property type="match status" value="1"/>
</dbReference>
<dbReference type="CDD" id="cd18126">
    <property type="entry name" value="GAPDH_I_C"/>
    <property type="match status" value="1"/>
</dbReference>
<dbReference type="EMBL" id="BLVO01000013">
    <property type="protein sequence ID" value="GFM33594.1"/>
    <property type="molecule type" value="Genomic_DNA"/>
</dbReference>
<sequence length="333" mass="35308">MAVTLGVNGFGRIGRYLLRLLADDADLQVAVINARADNASLAHLFKYDSVHGTFKGDVAANDQGLLINGKQVIVTRCKQNEWEWAKYGIDIAVETTGTIKDREGLAGHIACGAKKAVISAPGKDVDATIVMGVNDSIYDPAKHDVISNASCTTNCLAPAAKVLNDTFGIMHGLMTTIHSYTMSQRILDGSQKDLRRARAACMSMIPTTTGAAKAVGMVIPELKGKLDGMAVRVPTPDGSIVDLTCRVEKATTAEEVNAALKAASEGPMKGNLGYSDEPLVSVDYIGDTHGGVVDSLCTTVIDGTLVKLIIWYDNEAGFTNQLVRLLKKVGASL</sequence>
<proteinExistence type="inferred from homology"/>
<evidence type="ECO:0000259" key="10">
    <source>
        <dbReference type="SMART" id="SM00846"/>
    </source>
</evidence>
<dbReference type="PROSITE" id="PS00071">
    <property type="entry name" value="GAPDH"/>
    <property type="match status" value="1"/>
</dbReference>
<dbReference type="GO" id="GO:0050661">
    <property type="term" value="F:NADP binding"/>
    <property type="evidence" value="ECO:0007669"/>
    <property type="project" value="InterPro"/>
</dbReference>
<evidence type="ECO:0000313" key="12">
    <source>
        <dbReference type="Proteomes" id="UP000503840"/>
    </source>
</evidence>
<feature type="binding site" evidence="5">
    <location>
        <begin position="209"/>
        <end position="210"/>
    </location>
    <ligand>
        <name>D-glyceraldehyde 3-phosphate</name>
        <dbReference type="ChEBI" id="CHEBI:59776"/>
    </ligand>
</feature>
<dbReference type="EC" id="1.2.1.-" evidence="9"/>
<comment type="caution">
    <text evidence="11">The sequence shown here is derived from an EMBL/GenBank/DDBJ whole genome shotgun (WGS) entry which is preliminary data.</text>
</comment>
<evidence type="ECO:0000256" key="3">
    <source>
        <dbReference type="ARBA" id="ARBA00023002"/>
    </source>
</evidence>
<protein>
    <recommendedName>
        <fullName evidence="9">Glyceraldehyde-3-phosphate dehydrogenase</fullName>
        <ecNumber evidence="9">1.2.1.-</ecNumber>
    </recommendedName>
</protein>
<dbReference type="InterPro" id="IPR020830">
    <property type="entry name" value="GlycerAld_3-P_DH_AS"/>
</dbReference>